<comment type="caution">
    <text evidence="1">The sequence shown here is derived from an EMBL/GenBank/DDBJ whole genome shotgun (WGS) entry which is preliminary data.</text>
</comment>
<sequence>MPEYIEVCLRSIDKLCRIAGIGFRLVTPEDLSDYVPTGYLEERYRSLKDVGQRVDCIRAALLARHGGWWWDADTVCVHPSFLKLGIPPHEYLSQLCNGATAVYTVWDREPRRVLNGYVYVDKSPLATTWLAKVNAKLQEPEEPVWCDLGEKILTPLFSAQEQARQVDRRMFLPIDIDSNVKRFFEPGNPQDLVTEQTICFGLNHSWFWYHRRRDMQLPRERWASSLLLIHQLLHLADVSWGWGGL</sequence>
<keyword evidence="2" id="KW-1185">Reference proteome</keyword>
<dbReference type="EMBL" id="JABXWD010000605">
    <property type="protein sequence ID" value="MBV6343458.1"/>
    <property type="molecule type" value="Genomic_DNA"/>
</dbReference>
<proteinExistence type="predicted"/>
<accession>A0ABS6S4T6</accession>
<reference evidence="1 2" key="1">
    <citation type="journal article" date="2020" name="J Geophys Res Biogeosci">
        <title>Magnetotaxis as an Adaptation to Enable Bacterial Shuttling of Microbial Sulfur and Sulfur Cycling Across Aquatic Oxic#Anoxic Interfaces.</title>
        <authorList>
            <person name="Li J."/>
            <person name="Liu P."/>
            <person name="Wang J."/>
            <person name="Roberts A.P."/>
            <person name="Pan Y."/>
        </authorList>
    </citation>
    <scope>NUCLEOTIDE SEQUENCE [LARGE SCALE GENOMIC DNA]</scope>
    <source>
        <strain evidence="1 2">MYR-1_YQ</strain>
    </source>
</reference>
<organism evidence="1 2">
    <name type="scientific">Candidatus Magnetobacterium casense</name>
    <dbReference type="NCBI Taxonomy" id="1455061"/>
    <lineage>
        <taxon>Bacteria</taxon>
        <taxon>Pseudomonadati</taxon>
        <taxon>Nitrospirota</taxon>
        <taxon>Thermodesulfovibrionia</taxon>
        <taxon>Thermodesulfovibrionales</taxon>
        <taxon>Candidatus Magnetobacteriaceae</taxon>
        <taxon>Candidatus Magnetobacterium</taxon>
    </lineage>
</organism>
<name>A0ABS6S4T6_9BACT</name>
<protein>
    <recommendedName>
        <fullName evidence="3">Glycosyltransferase</fullName>
    </recommendedName>
</protein>
<evidence type="ECO:0000313" key="2">
    <source>
        <dbReference type="Proteomes" id="UP001196980"/>
    </source>
</evidence>
<evidence type="ECO:0000313" key="1">
    <source>
        <dbReference type="EMBL" id="MBV6343458.1"/>
    </source>
</evidence>
<gene>
    <name evidence="1" type="ORF">HWQ67_17945</name>
</gene>
<dbReference type="Proteomes" id="UP001196980">
    <property type="component" value="Unassembled WGS sequence"/>
</dbReference>
<evidence type="ECO:0008006" key="3">
    <source>
        <dbReference type="Google" id="ProtNLM"/>
    </source>
</evidence>